<dbReference type="Gene3D" id="3.20.20.150">
    <property type="entry name" value="Divalent-metal-dependent TIM barrel enzymes"/>
    <property type="match status" value="1"/>
</dbReference>
<protein>
    <submittedName>
        <fullName evidence="1">Uncharacterized protein</fullName>
    </submittedName>
</protein>
<dbReference type="AlphaFoldDB" id="A0A8H5BPR4"/>
<dbReference type="OrthoDB" id="1368803at2759"/>
<proteinExistence type="predicted"/>
<reference evidence="1 2" key="1">
    <citation type="journal article" date="2020" name="ISME J.">
        <title>Uncovering the hidden diversity of litter-decomposition mechanisms in mushroom-forming fungi.</title>
        <authorList>
            <person name="Floudas D."/>
            <person name="Bentzer J."/>
            <person name="Ahren D."/>
            <person name="Johansson T."/>
            <person name="Persson P."/>
            <person name="Tunlid A."/>
        </authorList>
    </citation>
    <scope>NUCLEOTIDE SEQUENCE [LARGE SCALE GENOMIC DNA]</scope>
    <source>
        <strain evidence="1 2">CBS 101986</strain>
    </source>
</reference>
<gene>
    <name evidence="1" type="ORF">D9619_004830</name>
</gene>
<dbReference type="Proteomes" id="UP000567179">
    <property type="component" value="Unassembled WGS sequence"/>
</dbReference>
<evidence type="ECO:0000313" key="1">
    <source>
        <dbReference type="EMBL" id="KAF5326946.1"/>
    </source>
</evidence>
<sequence>MAMISEWLEPDPDDDWMCQDAEIMLKQEIAYLNIQILPAPITRQHLRGSAGSRAPILRPRIRVLTYQGG</sequence>
<name>A0A8H5BPR4_9AGAR</name>
<accession>A0A8H5BPR4</accession>
<dbReference type="EMBL" id="JAACJJ010000014">
    <property type="protein sequence ID" value="KAF5326946.1"/>
    <property type="molecule type" value="Genomic_DNA"/>
</dbReference>
<evidence type="ECO:0000313" key="2">
    <source>
        <dbReference type="Proteomes" id="UP000567179"/>
    </source>
</evidence>
<keyword evidence="2" id="KW-1185">Reference proteome</keyword>
<organism evidence="1 2">
    <name type="scientific">Psilocybe cf. subviscida</name>
    <dbReference type="NCBI Taxonomy" id="2480587"/>
    <lineage>
        <taxon>Eukaryota</taxon>
        <taxon>Fungi</taxon>
        <taxon>Dikarya</taxon>
        <taxon>Basidiomycota</taxon>
        <taxon>Agaricomycotina</taxon>
        <taxon>Agaricomycetes</taxon>
        <taxon>Agaricomycetidae</taxon>
        <taxon>Agaricales</taxon>
        <taxon>Agaricineae</taxon>
        <taxon>Strophariaceae</taxon>
        <taxon>Psilocybe</taxon>
    </lineage>
</organism>
<comment type="caution">
    <text evidence="1">The sequence shown here is derived from an EMBL/GenBank/DDBJ whole genome shotgun (WGS) entry which is preliminary data.</text>
</comment>